<evidence type="ECO:0000256" key="2">
    <source>
        <dbReference type="SAM" id="Phobius"/>
    </source>
</evidence>
<evidence type="ECO:0000313" key="4">
    <source>
        <dbReference type="EMBL" id="KAK4781060.1"/>
    </source>
</evidence>
<accession>A0AAN7LH94</accession>
<organism evidence="4 5">
    <name type="scientific">Trapa incisa</name>
    <dbReference type="NCBI Taxonomy" id="236973"/>
    <lineage>
        <taxon>Eukaryota</taxon>
        <taxon>Viridiplantae</taxon>
        <taxon>Streptophyta</taxon>
        <taxon>Embryophyta</taxon>
        <taxon>Tracheophyta</taxon>
        <taxon>Spermatophyta</taxon>
        <taxon>Magnoliopsida</taxon>
        <taxon>eudicotyledons</taxon>
        <taxon>Gunneridae</taxon>
        <taxon>Pentapetalae</taxon>
        <taxon>rosids</taxon>
        <taxon>malvids</taxon>
        <taxon>Myrtales</taxon>
        <taxon>Lythraceae</taxon>
        <taxon>Trapa</taxon>
    </lineage>
</organism>
<reference evidence="4 5" key="1">
    <citation type="journal article" date="2023" name="Hortic Res">
        <title>Pangenome of water caltrop reveals structural variations and asymmetric subgenome divergence after allopolyploidization.</title>
        <authorList>
            <person name="Zhang X."/>
            <person name="Chen Y."/>
            <person name="Wang L."/>
            <person name="Yuan Y."/>
            <person name="Fang M."/>
            <person name="Shi L."/>
            <person name="Lu R."/>
            <person name="Comes H.P."/>
            <person name="Ma Y."/>
            <person name="Chen Y."/>
            <person name="Huang G."/>
            <person name="Zhou Y."/>
            <person name="Zheng Z."/>
            <person name="Qiu Y."/>
        </authorList>
    </citation>
    <scope>NUCLEOTIDE SEQUENCE [LARGE SCALE GENOMIC DNA]</scope>
    <source>
        <tissue evidence="4">Roots</tissue>
    </source>
</reference>
<sequence>MESTPVNWESLDVLVVDFVRSENLIEDTAPSSSSSTGSSPSSLSSSSSYRSRLVNRQIRRSLEAGEVDAAIELLRSHAPSILEDRRILFRLQKQKFIELLRIGKAEERNAAIECLRTSLAPSALDAYPEAYEEFKHILLAFIYDKDDQNSPVANEWSENKRFEIAGMMSSVLRTYLHAYDPLFSMTLRYLISIHKEYCRRQGVSSPISDLNDRLLLEERDPPAILQESFYEAPPFDEVDIQVLAHAVLLTRQGAIDSLKFAKGDLFLAFQVIFILKLFLLWKISIFYVLGIFLSFLLQNELCRMRLDVPMLDNLLREYCVYRGIIASGFLPSSEMQIPSEPSQVSEAQSLPSLSTGSSLEVESSIHKSPDAKIATVDKDSCCVDDEDVGNVQFVNAEQRYACEAPVHHEICSTAGCHEFISRSLQRSRSRSGERGKRKRWRGRSDGLCHLSDIFSDGRSSKSDLCTTFPSSGTNMLQGKEGKEKKTMLQTKVGEGKYEFVLEMKELVTKGMVAEAVEEVSSMDPDFFNQHPTLLFQLMQAQFLNLVNCGDHNGALRVACSHLGPLAAKDPSLLKPLKETLLALIQPAGEVLQRSLPLIALSSSLQVAIGRRHGIEEPQLMKIMRATLHSHNEWFKLQMCKDRFEGFLRINSLKDVNNPMLVGTLSKSTISSCTHGSSVVTTSSSDRAAEDGSSPMQVSTTDAFYDEGEILKVMEFLALPRAEAIYLLAQYSGSADTVIEQLFT</sequence>
<feature type="region of interest" description="Disordered" evidence="1">
    <location>
        <begin position="27"/>
        <end position="48"/>
    </location>
</feature>
<keyword evidence="2" id="KW-0472">Membrane</keyword>
<dbReference type="InterPro" id="IPR024964">
    <property type="entry name" value="CTLH/CRA"/>
</dbReference>
<feature type="compositionally biased region" description="Low complexity" evidence="1">
    <location>
        <begin position="31"/>
        <end position="48"/>
    </location>
</feature>
<evidence type="ECO:0000256" key="1">
    <source>
        <dbReference type="SAM" id="MobiDB-lite"/>
    </source>
</evidence>
<keyword evidence="2" id="KW-1133">Transmembrane helix</keyword>
<feature type="domain" description="CTLH" evidence="3">
    <location>
        <begin position="496"/>
        <end position="553"/>
    </location>
</feature>
<evidence type="ECO:0000259" key="3">
    <source>
        <dbReference type="PROSITE" id="PS50897"/>
    </source>
</evidence>
<name>A0AAN7LH94_9MYRT</name>
<dbReference type="InterPro" id="IPR050618">
    <property type="entry name" value="Ubq-SigPath_Reg"/>
</dbReference>
<keyword evidence="2" id="KW-0812">Transmembrane</keyword>
<dbReference type="InterPro" id="IPR006595">
    <property type="entry name" value="CTLH_C"/>
</dbReference>
<dbReference type="PROSITE" id="PS50897">
    <property type="entry name" value="CTLH"/>
    <property type="match status" value="2"/>
</dbReference>
<feature type="domain" description="CTLH" evidence="3">
    <location>
        <begin position="56"/>
        <end position="107"/>
    </location>
</feature>
<protein>
    <recommendedName>
        <fullName evidence="3">CTLH domain-containing protein</fullName>
    </recommendedName>
</protein>
<dbReference type="SMART" id="SM00668">
    <property type="entry name" value="CTLH"/>
    <property type="match status" value="2"/>
</dbReference>
<evidence type="ECO:0000313" key="5">
    <source>
        <dbReference type="Proteomes" id="UP001345219"/>
    </source>
</evidence>
<keyword evidence="5" id="KW-1185">Reference proteome</keyword>
<gene>
    <name evidence="4" type="ORF">SAY87_017166</name>
</gene>
<dbReference type="EMBL" id="JAXIOK010000001">
    <property type="protein sequence ID" value="KAK4781060.1"/>
    <property type="molecule type" value="Genomic_DNA"/>
</dbReference>
<dbReference type="Pfam" id="PF10607">
    <property type="entry name" value="CTLH"/>
    <property type="match status" value="1"/>
</dbReference>
<dbReference type="Proteomes" id="UP001345219">
    <property type="component" value="Chromosome 13"/>
</dbReference>
<proteinExistence type="predicted"/>
<feature type="transmembrane region" description="Helical" evidence="2">
    <location>
        <begin position="265"/>
        <end position="297"/>
    </location>
</feature>
<dbReference type="PANTHER" id="PTHR12864">
    <property type="entry name" value="RAN BINDING PROTEIN 9-RELATED"/>
    <property type="match status" value="1"/>
</dbReference>
<comment type="caution">
    <text evidence="4">The sequence shown here is derived from an EMBL/GenBank/DDBJ whole genome shotgun (WGS) entry which is preliminary data.</text>
</comment>
<dbReference type="AlphaFoldDB" id="A0AAN7LH94"/>